<evidence type="ECO:0000256" key="5">
    <source>
        <dbReference type="ARBA" id="ARBA00023163"/>
    </source>
</evidence>
<evidence type="ECO:0000256" key="1">
    <source>
        <dbReference type="ARBA" id="ARBA00022723"/>
    </source>
</evidence>
<dbReference type="InterPro" id="IPR052360">
    <property type="entry name" value="Transcr_Regulatory_Proteins"/>
</dbReference>
<dbReference type="GO" id="GO:0003677">
    <property type="term" value="F:DNA binding"/>
    <property type="evidence" value="ECO:0007669"/>
    <property type="project" value="UniProtKB-KW"/>
</dbReference>
<proteinExistence type="predicted"/>
<name>A0A6A6PWR1_9PEZI</name>
<keyword evidence="4" id="KW-0238">DNA-binding</keyword>
<protein>
    <submittedName>
        <fullName evidence="8">Uncharacterized protein</fullName>
    </submittedName>
</protein>
<dbReference type="PANTHER" id="PTHR36206:SF12">
    <property type="entry name" value="ASPERCRYPTIN BIOSYNTHESIS CLUSTER-SPECIFIC TRANSCRIPTION REGULATOR ATNN-RELATED"/>
    <property type="match status" value="1"/>
</dbReference>
<dbReference type="GO" id="GO:0046872">
    <property type="term" value="F:metal ion binding"/>
    <property type="evidence" value="ECO:0007669"/>
    <property type="project" value="UniProtKB-KW"/>
</dbReference>
<evidence type="ECO:0000313" key="9">
    <source>
        <dbReference type="Proteomes" id="UP000799767"/>
    </source>
</evidence>
<dbReference type="EMBL" id="MU001634">
    <property type="protein sequence ID" value="KAF2484181.1"/>
    <property type="molecule type" value="Genomic_DNA"/>
</dbReference>
<evidence type="ECO:0000256" key="6">
    <source>
        <dbReference type="ARBA" id="ARBA00023242"/>
    </source>
</evidence>
<evidence type="ECO:0000256" key="7">
    <source>
        <dbReference type="SAM" id="MobiDB-lite"/>
    </source>
</evidence>
<dbReference type="Proteomes" id="UP000799767">
    <property type="component" value="Unassembled WGS sequence"/>
</dbReference>
<feature type="compositionally biased region" description="Basic residues" evidence="7">
    <location>
        <begin position="42"/>
        <end position="55"/>
    </location>
</feature>
<organism evidence="8 9">
    <name type="scientific">Neohortaea acidophila</name>
    <dbReference type="NCBI Taxonomy" id="245834"/>
    <lineage>
        <taxon>Eukaryota</taxon>
        <taxon>Fungi</taxon>
        <taxon>Dikarya</taxon>
        <taxon>Ascomycota</taxon>
        <taxon>Pezizomycotina</taxon>
        <taxon>Dothideomycetes</taxon>
        <taxon>Dothideomycetidae</taxon>
        <taxon>Mycosphaerellales</taxon>
        <taxon>Teratosphaeriaceae</taxon>
        <taxon>Neohortaea</taxon>
    </lineage>
</organism>
<dbReference type="OrthoDB" id="5423083at2759"/>
<keyword evidence="9" id="KW-1185">Reference proteome</keyword>
<feature type="region of interest" description="Disordered" evidence="7">
    <location>
        <begin position="22"/>
        <end position="67"/>
    </location>
</feature>
<accession>A0A6A6PWR1</accession>
<dbReference type="RefSeq" id="XP_033590751.1">
    <property type="nucleotide sequence ID" value="XM_033736935.1"/>
</dbReference>
<keyword evidence="1" id="KW-0479">Metal-binding</keyword>
<keyword evidence="6" id="KW-0539">Nucleus</keyword>
<evidence type="ECO:0000313" key="8">
    <source>
        <dbReference type="EMBL" id="KAF2484181.1"/>
    </source>
</evidence>
<keyword evidence="2" id="KW-0862">Zinc</keyword>
<evidence type="ECO:0000256" key="4">
    <source>
        <dbReference type="ARBA" id="ARBA00023125"/>
    </source>
</evidence>
<gene>
    <name evidence="8" type="ORF">BDY17DRAFT_323051</name>
</gene>
<keyword evidence="3" id="KW-0805">Transcription regulation</keyword>
<evidence type="ECO:0000256" key="3">
    <source>
        <dbReference type="ARBA" id="ARBA00023015"/>
    </source>
</evidence>
<reference evidence="8" key="1">
    <citation type="journal article" date="2020" name="Stud. Mycol.">
        <title>101 Dothideomycetes genomes: a test case for predicting lifestyles and emergence of pathogens.</title>
        <authorList>
            <person name="Haridas S."/>
            <person name="Albert R."/>
            <person name="Binder M."/>
            <person name="Bloem J."/>
            <person name="Labutti K."/>
            <person name="Salamov A."/>
            <person name="Andreopoulos B."/>
            <person name="Baker S."/>
            <person name="Barry K."/>
            <person name="Bills G."/>
            <person name="Bluhm B."/>
            <person name="Cannon C."/>
            <person name="Castanera R."/>
            <person name="Culley D."/>
            <person name="Daum C."/>
            <person name="Ezra D."/>
            <person name="Gonzalez J."/>
            <person name="Henrissat B."/>
            <person name="Kuo A."/>
            <person name="Liang C."/>
            <person name="Lipzen A."/>
            <person name="Lutzoni F."/>
            <person name="Magnuson J."/>
            <person name="Mondo S."/>
            <person name="Nolan M."/>
            <person name="Ohm R."/>
            <person name="Pangilinan J."/>
            <person name="Park H.-J."/>
            <person name="Ramirez L."/>
            <person name="Alfaro M."/>
            <person name="Sun H."/>
            <person name="Tritt A."/>
            <person name="Yoshinaga Y."/>
            <person name="Zwiers L.-H."/>
            <person name="Turgeon B."/>
            <person name="Goodwin S."/>
            <person name="Spatafora J."/>
            <person name="Crous P."/>
            <person name="Grigoriev I."/>
        </authorList>
    </citation>
    <scope>NUCLEOTIDE SEQUENCE</scope>
    <source>
        <strain evidence="8">CBS 113389</strain>
    </source>
</reference>
<dbReference type="AlphaFoldDB" id="A0A6A6PWR1"/>
<dbReference type="PANTHER" id="PTHR36206">
    <property type="entry name" value="ASPERCRYPTIN BIOSYNTHESIS CLUSTER-SPECIFIC TRANSCRIPTION REGULATOR ATNN-RELATED"/>
    <property type="match status" value="1"/>
</dbReference>
<sequence>MGPPAPNAGLLWVVKTASSSSLSHSSDSERIQVFSHAQRTSRLTKRARRGKRKRAQSSEEGTVQLQTSNQTTTSLVAAYRQPPIRNALLLDPTCTSDERRAIDFYQTMTVNKMLTQMEDSQFWRADVVSLAKSCPVIRHLIVAIGATHEVLLAEDASRLNVLALTQCNKAVEELRLASHTDPSVLLASCVLIAAYNILRCDLMNADRSVEAGLQIMSQHSAQPDSTNASPRWYGGDLSRLLAPLSFRGGYKIWASDLAFHFEKMSLADKTLVIETDCVHGPFADFEQAAKSFKTLATETVAKIMRNLAVGAYVDPSCPLARAITRQLELFDTYWNMYYNTIDAEDVLEELEMQSLRVAYYDLYLLYNTRAICPNELAANRSVELYSYRQKILELGEEIIIARHAGFTVTYMERFVNRSLWAVGLYSFADGVRRRVAQLLCGQKHLPGGLNEWLRGTIITIFADLDLLIKLTHPDKNLVERRATPAGYYCRAEDQSIVLVYMQQHDNGGVERKEYAHRWEPEINALFSAAEISRGLQVIMASYRMFGKPVLPNSARGYVRPMHFQGELVPVYPEPDLSSDTT</sequence>
<dbReference type="GeneID" id="54477937"/>
<evidence type="ECO:0000256" key="2">
    <source>
        <dbReference type="ARBA" id="ARBA00022833"/>
    </source>
</evidence>
<keyword evidence="5" id="KW-0804">Transcription</keyword>